<evidence type="ECO:0000313" key="2">
    <source>
        <dbReference type="EMBL" id="RPB14815.1"/>
    </source>
</evidence>
<dbReference type="EMBL" id="ML119116">
    <property type="protein sequence ID" value="RPB14815.1"/>
    <property type="molecule type" value="Genomic_DNA"/>
</dbReference>
<dbReference type="AlphaFoldDB" id="A0A3N4L9X7"/>
<proteinExistence type="predicted"/>
<keyword evidence="3" id="KW-1185">Reference proteome</keyword>
<keyword evidence="1" id="KW-0812">Transmembrane</keyword>
<dbReference type="Proteomes" id="UP000277580">
    <property type="component" value="Unassembled WGS sequence"/>
</dbReference>
<feature type="transmembrane region" description="Helical" evidence="1">
    <location>
        <begin position="7"/>
        <end position="27"/>
    </location>
</feature>
<evidence type="ECO:0000313" key="3">
    <source>
        <dbReference type="Proteomes" id="UP000277580"/>
    </source>
</evidence>
<reference evidence="2 3" key="1">
    <citation type="journal article" date="2018" name="Nat. Ecol. Evol.">
        <title>Pezizomycetes genomes reveal the molecular basis of ectomycorrhizal truffle lifestyle.</title>
        <authorList>
            <person name="Murat C."/>
            <person name="Payen T."/>
            <person name="Noel B."/>
            <person name="Kuo A."/>
            <person name="Morin E."/>
            <person name="Chen J."/>
            <person name="Kohler A."/>
            <person name="Krizsan K."/>
            <person name="Balestrini R."/>
            <person name="Da Silva C."/>
            <person name="Montanini B."/>
            <person name="Hainaut M."/>
            <person name="Levati E."/>
            <person name="Barry K.W."/>
            <person name="Belfiori B."/>
            <person name="Cichocki N."/>
            <person name="Clum A."/>
            <person name="Dockter R.B."/>
            <person name="Fauchery L."/>
            <person name="Guy J."/>
            <person name="Iotti M."/>
            <person name="Le Tacon F."/>
            <person name="Lindquist E.A."/>
            <person name="Lipzen A."/>
            <person name="Malagnac F."/>
            <person name="Mello A."/>
            <person name="Molinier V."/>
            <person name="Miyauchi S."/>
            <person name="Poulain J."/>
            <person name="Riccioni C."/>
            <person name="Rubini A."/>
            <person name="Sitrit Y."/>
            <person name="Splivallo R."/>
            <person name="Traeger S."/>
            <person name="Wang M."/>
            <person name="Zifcakova L."/>
            <person name="Wipf D."/>
            <person name="Zambonelli A."/>
            <person name="Paolocci F."/>
            <person name="Nowrousian M."/>
            <person name="Ottonello S."/>
            <person name="Baldrian P."/>
            <person name="Spatafora J.W."/>
            <person name="Henrissat B."/>
            <person name="Nagy L.G."/>
            <person name="Aury J.M."/>
            <person name="Wincker P."/>
            <person name="Grigoriev I.V."/>
            <person name="Bonfante P."/>
            <person name="Martin F.M."/>
        </authorList>
    </citation>
    <scope>NUCLEOTIDE SEQUENCE [LARGE SCALE GENOMIC DNA]</scope>
    <source>
        <strain evidence="2 3">CCBAS932</strain>
    </source>
</reference>
<protein>
    <submittedName>
        <fullName evidence="2">Uncharacterized protein</fullName>
    </submittedName>
</protein>
<accession>A0A3N4L9X7</accession>
<sequence length="128" mass="14125">MGRCFPCLLHHILLDIALGIVIAYSILTRARALVVISASTTLAATKACVPCVTLAASFLLVLKLAWSHMPPAPYIIGRSMCQRVFQPCLSYSCYISYILRSKILISASPGTRRVNWNLLISGLRHPFH</sequence>
<gene>
    <name evidence="2" type="ORF">P167DRAFT_45477</name>
</gene>
<evidence type="ECO:0000256" key="1">
    <source>
        <dbReference type="SAM" id="Phobius"/>
    </source>
</evidence>
<dbReference type="InParanoid" id="A0A3N4L9X7"/>
<keyword evidence="1" id="KW-1133">Transmembrane helix</keyword>
<keyword evidence="1" id="KW-0472">Membrane</keyword>
<organism evidence="2 3">
    <name type="scientific">Morchella conica CCBAS932</name>
    <dbReference type="NCBI Taxonomy" id="1392247"/>
    <lineage>
        <taxon>Eukaryota</taxon>
        <taxon>Fungi</taxon>
        <taxon>Dikarya</taxon>
        <taxon>Ascomycota</taxon>
        <taxon>Pezizomycotina</taxon>
        <taxon>Pezizomycetes</taxon>
        <taxon>Pezizales</taxon>
        <taxon>Morchellaceae</taxon>
        <taxon>Morchella</taxon>
    </lineage>
</organism>
<feature type="transmembrane region" description="Helical" evidence="1">
    <location>
        <begin position="33"/>
        <end position="62"/>
    </location>
</feature>
<name>A0A3N4L9X7_9PEZI</name>